<keyword evidence="9" id="KW-1185">Reference proteome</keyword>
<dbReference type="FunFam" id="1.10.150.20:FF:000002">
    <property type="entry name" value="DNA polymerase I"/>
    <property type="match status" value="1"/>
</dbReference>
<feature type="compositionally biased region" description="Polar residues" evidence="6">
    <location>
        <begin position="475"/>
        <end position="488"/>
    </location>
</feature>
<protein>
    <recommendedName>
        <fullName evidence="1">DNA-directed DNA polymerase</fullName>
        <ecNumber evidence="1">2.7.7.7</ecNumber>
    </recommendedName>
</protein>
<name>A0A250WVQ6_9CHLO</name>
<dbReference type="GO" id="GO:0003677">
    <property type="term" value="F:DNA binding"/>
    <property type="evidence" value="ECO:0007669"/>
    <property type="project" value="InterPro"/>
</dbReference>
<dbReference type="PRINTS" id="PR00868">
    <property type="entry name" value="DNAPOLI"/>
</dbReference>
<dbReference type="OrthoDB" id="2320933at2759"/>
<dbReference type="EC" id="2.7.7.7" evidence="1"/>
<dbReference type="STRING" id="1157962.A0A250WVQ6"/>
<evidence type="ECO:0000256" key="6">
    <source>
        <dbReference type="SAM" id="MobiDB-lite"/>
    </source>
</evidence>
<evidence type="ECO:0000313" key="8">
    <source>
        <dbReference type="EMBL" id="GAX74846.1"/>
    </source>
</evidence>
<comment type="catalytic activity">
    <reaction evidence="5">
        <text>DNA(n) + a 2'-deoxyribonucleoside 5'-triphosphate = DNA(n+1) + diphosphate</text>
        <dbReference type="Rhea" id="RHEA:22508"/>
        <dbReference type="Rhea" id="RHEA-COMP:17339"/>
        <dbReference type="Rhea" id="RHEA-COMP:17340"/>
        <dbReference type="ChEBI" id="CHEBI:33019"/>
        <dbReference type="ChEBI" id="CHEBI:61560"/>
        <dbReference type="ChEBI" id="CHEBI:173112"/>
        <dbReference type="EC" id="2.7.7.7"/>
    </reaction>
</comment>
<dbReference type="GO" id="GO:0006261">
    <property type="term" value="P:DNA-templated DNA replication"/>
    <property type="evidence" value="ECO:0007669"/>
    <property type="project" value="InterPro"/>
</dbReference>
<dbReference type="GO" id="GO:0003887">
    <property type="term" value="F:DNA-directed DNA polymerase activity"/>
    <property type="evidence" value="ECO:0007669"/>
    <property type="project" value="UniProtKB-KW"/>
</dbReference>
<gene>
    <name evidence="8" type="ORF">CEUSTIGMA_g2292.t1</name>
</gene>
<dbReference type="Gene3D" id="1.10.150.20">
    <property type="entry name" value="5' to 3' exonuclease, C-terminal subdomain"/>
    <property type="match status" value="1"/>
</dbReference>
<dbReference type="Proteomes" id="UP000232323">
    <property type="component" value="Unassembled WGS sequence"/>
</dbReference>
<dbReference type="EMBL" id="BEGY01000009">
    <property type="protein sequence ID" value="GAX74846.1"/>
    <property type="molecule type" value="Genomic_DNA"/>
</dbReference>
<sequence>MTDRVFVFRPKLLPPVPIEVNRWVYSEKMVLRGGDLQTCRNHTAPNFLIDAPYCFAPSLCDNDGDLPSKVFDSSKCMSSETSCEHGKPNNSLRLVEAVRQPTLSPLILEYTLLCDDSQGPDRRRKYDGIALETDFRNCKSAHMDSSSQGYMKSMTRERCTGAHNREGNSAALPQGRLPLSPMGYNLQVLEGGRSGAAHQGEGYGRRHSSNSDSQGDLFVGSSQLMRCTGLPHQELLARDREEPCHTTLGGKVSWDAWLQKDSSTIREQTILRQQSNQTVPLVSAPCQPLQNTRGVLFPLINNIPSSALGGCDPDVNDRNRDSKFWEEKLSVPSTAYRCGRTPGEDIILTSGGFEEHCEIKRNGTKGSESMVDLRRRGHSADSAKVAIRTETAVGPDFSLSASAHGDIHPHRLSASNRLSLGDSVSAACDPSTLKGSGTLVSEKLLASRNSSTSGGQQPITSWIGGTSAGQRPIASRNNGTSAGQQPSASRKRSASGALQDKSVNNAGQCPGESCAGWELCKSKVKNIHHEGVLSQLRRQLGACGAAVVCPLYCSSEGAVTAFHSPAQPLSRQQTDSLRKAKKAVNSKSKIAGTSIRCDGRPAVITPGSSMEDGYEIRSEVSGWMVWVASQEDWRCMEELSFVNYSDVLNKAQALICDSLYFIPIGHTPDVTAFRNLDADTAILKEKKSAPPTDSMSVQATGLDVSKTALNMILQAATKKSPYHEADEGSCNSPVLLLASNVKAMLKEFHALGVNIPNPTLLNSTDTGIMAWLAEPHLDSAERESTTAYSLLSSIERLGLCRAIGLQSTTPVESATHQDRSTISSTTRLVLVKLCQGTMATAVLYMSLRQALAWLPAKALLLECQVCAILAKLEGTGIPFDARSLMSFSSDIQMRLESISRLAASYANSRPFNLSSAMQLSQVLYKDLGLPLPKSSGRGAAKRHAPTDEGALRQLSHLHELPEMVLEHRQLVNFLSKYCEAGWVQAAATRAKASGYHWSRVACRWNQTQTATGRLSSAAPNLQAVTKYQFSALSQSKVRAGHEEDTAQQAGVINIRSAFVAPEGSVLISADYSQVELRILAHLSGDQKLVHLLRQAGKQGDAFNLIAASFLGKSGAVISHEDREKAKRVTYGIVYGIGPVGLAAQLQDQGVSVAAAGMLISSFLEHFSGVQNFIDRCIQAARHDGYVKTLVGRRRPMTGILDPERGTREAAERRAVNSTIQGSAADVIKVAMVNWCSWDQTKLCMHHDSDVVYSYGRGASYMPCRDHDDLVTVGPSRDNEGDDKKAPMKLLAQIHDELLFECESQHLTAVLPALKRIMEEAWPLDVPLTVRIQIGANWGTLVPWSEEDG</sequence>
<feature type="region of interest" description="Disordered" evidence="6">
    <location>
        <begin position="194"/>
        <end position="213"/>
    </location>
</feature>
<dbReference type="SUPFAM" id="SSF56672">
    <property type="entry name" value="DNA/RNA polymerases"/>
    <property type="match status" value="1"/>
</dbReference>
<evidence type="ECO:0000256" key="3">
    <source>
        <dbReference type="ARBA" id="ARBA00022695"/>
    </source>
</evidence>
<dbReference type="InterPro" id="IPR001098">
    <property type="entry name" value="DNA-dir_DNA_pol_A_palm_dom"/>
</dbReference>
<evidence type="ECO:0000256" key="4">
    <source>
        <dbReference type="ARBA" id="ARBA00022932"/>
    </source>
</evidence>
<keyword evidence="3" id="KW-0548">Nucleotidyltransferase</keyword>
<dbReference type="Gene3D" id="1.20.1060.10">
    <property type="entry name" value="Taq DNA Polymerase, Chain T, domain 4"/>
    <property type="match status" value="1"/>
</dbReference>
<feature type="compositionally biased region" description="Polar residues" evidence="6">
    <location>
        <begin position="448"/>
        <end position="464"/>
    </location>
</feature>
<keyword evidence="2" id="KW-0808">Transferase</keyword>
<evidence type="ECO:0000313" key="9">
    <source>
        <dbReference type="Proteomes" id="UP000232323"/>
    </source>
</evidence>
<feature type="domain" description="DNA-directed DNA polymerase family A palm" evidence="7">
    <location>
        <begin position="1052"/>
        <end position="1305"/>
    </location>
</feature>
<proteinExistence type="predicted"/>
<keyword evidence="4" id="KW-0239">DNA-directed DNA polymerase</keyword>
<dbReference type="PANTHER" id="PTHR10133:SF62">
    <property type="entry name" value="DNA POLYMERASE THETA"/>
    <property type="match status" value="1"/>
</dbReference>
<dbReference type="InterPro" id="IPR043502">
    <property type="entry name" value="DNA/RNA_pol_sf"/>
</dbReference>
<feature type="region of interest" description="Disordered" evidence="6">
    <location>
        <begin position="448"/>
        <end position="503"/>
    </location>
</feature>
<accession>A0A250WVQ6</accession>
<organism evidence="8 9">
    <name type="scientific">Chlamydomonas eustigma</name>
    <dbReference type="NCBI Taxonomy" id="1157962"/>
    <lineage>
        <taxon>Eukaryota</taxon>
        <taxon>Viridiplantae</taxon>
        <taxon>Chlorophyta</taxon>
        <taxon>core chlorophytes</taxon>
        <taxon>Chlorophyceae</taxon>
        <taxon>CS clade</taxon>
        <taxon>Chlamydomonadales</taxon>
        <taxon>Chlamydomonadaceae</taxon>
        <taxon>Chlamydomonas</taxon>
    </lineage>
</organism>
<reference evidence="8 9" key="1">
    <citation type="submission" date="2017-08" db="EMBL/GenBank/DDBJ databases">
        <title>Acidophilic green algal genome provides insights into adaptation to an acidic environment.</title>
        <authorList>
            <person name="Hirooka S."/>
            <person name="Hirose Y."/>
            <person name="Kanesaki Y."/>
            <person name="Higuchi S."/>
            <person name="Fujiwara T."/>
            <person name="Onuma R."/>
            <person name="Era A."/>
            <person name="Ohbayashi R."/>
            <person name="Uzuka A."/>
            <person name="Nozaki H."/>
            <person name="Yoshikawa H."/>
            <person name="Miyagishima S.Y."/>
        </authorList>
    </citation>
    <scope>NUCLEOTIDE SEQUENCE [LARGE SCALE GENOMIC DNA]</scope>
    <source>
        <strain evidence="8 9">NIES-2499</strain>
    </source>
</reference>
<dbReference type="CDD" id="cd08638">
    <property type="entry name" value="DNA_pol_A_theta"/>
    <property type="match status" value="1"/>
</dbReference>
<dbReference type="PANTHER" id="PTHR10133">
    <property type="entry name" value="DNA POLYMERASE I"/>
    <property type="match status" value="1"/>
</dbReference>
<evidence type="ECO:0000256" key="5">
    <source>
        <dbReference type="ARBA" id="ARBA00049244"/>
    </source>
</evidence>
<dbReference type="SMART" id="SM00482">
    <property type="entry name" value="POLAc"/>
    <property type="match status" value="1"/>
</dbReference>
<dbReference type="Gene3D" id="3.30.70.370">
    <property type="match status" value="1"/>
</dbReference>
<evidence type="ECO:0000256" key="2">
    <source>
        <dbReference type="ARBA" id="ARBA00022679"/>
    </source>
</evidence>
<dbReference type="Pfam" id="PF00476">
    <property type="entry name" value="DNA_pol_A"/>
    <property type="match status" value="1"/>
</dbReference>
<comment type="caution">
    <text evidence="8">The sequence shown here is derived from an EMBL/GenBank/DDBJ whole genome shotgun (WGS) entry which is preliminary data.</text>
</comment>
<dbReference type="GO" id="GO:0006302">
    <property type="term" value="P:double-strand break repair"/>
    <property type="evidence" value="ECO:0007669"/>
    <property type="project" value="TreeGrafter"/>
</dbReference>
<dbReference type="PROSITE" id="PS00447">
    <property type="entry name" value="DNA_POLYMERASE_A"/>
    <property type="match status" value="1"/>
</dbReference>
<evidence type="ECO:0000256" key="1">
    <source>
        <dbReference type="ARBA" id="ARBA00012417"/>
    </source>
</evidence>
<evidence type="ECO:0000259" key="7">
    <source>
        <dbReference type="SMART" id="SM00482"/>
    </source>
</evidence>
<dbReference type="InterPro" id="IPR002298">
    <property type="entry name" value="DNA_polymerase_A"/>
</dbReference>
<dbReference type="InterPro" id="IPR019760">
    <property type="entry name" value="DNA-dir_DNA_pol_A_CS"/>
</dbReference>